<evidence type="ECO:0000313" key="2">
    <source>
        <dbReference type="EMBL" id="GGJ85998.1"/>
    </source>
</evidence>
<accession>A0ABQ2E112</accession>
<name>A0ABQ2E112_9ACTN</name>
<keyword evidence="3" id="KW-1185">Reference proteome</keyword>
<keyword evidence="1" id="KW-0472">Membrane</keyword>
<organism evidence="2 3">
    <name type="scientific">Streptomyces camponoticapitis</name>
    <dbReference type="NCBI Taxonomy" id="1616125"/>
    <lineage>
        <taxon>Bacteria</taxon>
        <taxon>Bacillati</taxon>
        <taxon>Actinomycetota</taxon>
        <taxon>Actinomycetes</taxon>
        <taxon>Kitasatosporales</taxon>
        <taxon>Streptomycetaceae</taxon>
        <taxon>Streptomyces</taxon>
    </lineage>
</organism>
<dbReference type="Proteomes" id="UP000660265">
    <property type="component" value="Unassembled WGS sequence"/>
</dbReference>
<dbReference type="EMBL" id="BMMV01000004">
    <property type="protein sequence ID" value="GGJ85998.1"/>
    <property type="molecule type" value="Genomic_DNA"/>
</dbReference>
<evidence type="ECO:0000313" key="3">
    <source>
        <dbReference type="Proteomes" id="UP000660265"/>
    </source>
</evidence>
<protein>
    <submittedName>
        <fullName evidence="2">Uncharacterized protein</fullName>
    </submittedName>
</protein>
<feature type="transmembrane region" description="Helical" evidence="1">
    <location>
        <begin position="45"/>
        <end position="65"/>
    </location>
</feature>
<comment type="caution">
    <text evidence="2">The sequence shown here is derived from an EMBL/GenBank/DDBJ whole genome shotgun (WGS) entry which is preliminary data.</text>
</comment>
<gene>
    <name evidence="2" type="ORF">GCM10011583_17080</name>
</gene>
<sequence>MTPALRVEIRSDLNHARGRMVHGVVLTALGVGMNIWMYVNGIGHAAVLGGGLALGPLVFLGGYLSDLRIRRYLRRHDVSV</sequence>
<reference evidence="3" key="1">
    <citation type="journal article" date="2019" name="Int. J. Syst. Evol. Microbiol.">
        <title>The Global Catalogue of Microorganisms (GCM) 10K type strain sequencing project: providing services to taxonomists for standard genome sequencing and annotation.</title>
        <authorList>
            <consortium name="The Broad Institute Genomics Platform"/>
            <consortium name="The Broad Institute Genome Sequencing Center for Infectious Disease"/>
            <person name="Wu L."/>
            <person name="Ma J."/>
        </authorList>
    </citation>
    <scope>NUCLEOTIDE SEQUENCE [LARGE SCALE GENOMIC DNA]</scope>
    <source>
        <strain evidence="3">CGMCC 4.7275</strain>
    </source>
</reference>
<feature type="transmembrane region" description="Helical" evidence="1">
    <location>
        <begin position="20"/>
        <end position="39"/>
    </location>
</feature>
<keyword evidence="1" id="KW-0812">Transmembrane</keyword>
<keyword evidence="1" id="KW-1133">Transmembrane helix</keyword>
<evidence type="ECO:0000256" key="1">
    <source>
        <dbReference type="SAM" id="Phobius"/>
    </source>
</evidence>
<proteinExistence type="predicted"/>